<dbReference type="OrthoDB" id="4120617at2759"/>
<comment type="caution">
    <text evidence="3">The sequence shown here is derived from an EMBL/GenBank/DDBJ whole genome shotgun (WGS) entry which is preliminary data.</text>
</comment>
<protein>
    <submittedName>
        <fullName evidence="3">Uncharacterized protein</fullName>
    </submittedName>
</protein>
<organism evidence="3 4">
    <name type="scientific">Venustampulla echinocandica</name>
    <dbReference type="NCBI Taxonomy" id="2656787"/>
    <lineage>
        <taxon>Eukaryota</taxon>
        <taxon>Fungi</taxon>
        <taxon>Dikarya</taxon>
        <taxon>Ascomycota</taxon>
        <taxon>Pezizomycotina</taxon>
        <taxon>Leotiomycetes</taxon>
        <taxon>Helotiales</taxon>
        <taxon>Pleuroascaceae</taxon>
        <taxon>Venustampulla</taxon>
    </lineage>
</organism>
<dbReference type="AlphaFoldDB" id="A0A370U2B7"/>
<keyword evidence="2" id="KW-1133">Transmembrane helix</keyword>
<feature type="region of interest" description="Disordered" evidence="1">
    <location>
        <begin position="72"/>
        <end position="95"/>
    </location>
</feature>
<name>A0A370U2B7_9HELO</name>
<feature type="transmembrane region" description="Helical" evidence="2">
    <location>
        <begin position="105"/>
        <end position="128"/>
    </location>
</feature>
<sequence>MEPPTGVDPPVTSSTETPLQTTTLSIIIPTSAPTLQTTTVSFVPNLNAASLARSDASTSSFLPAINPNNAVGSSSSSTPLGISSLPSPSAVSANSETGHISHKTLVIILSTVIGSVGIILVITALWLIHRYRRGKSPFSHRGASPIDDEEIASWRAPPEEPKLPILQPGRQQAGQDVDTIGLAHSPDWMWPSAPPAVRPRPSISTIIPNTPCTARAPNSRAGLTDEAIPGADPFIPPMKRQSSRLSKTPPGHARTKSRRSSMSGKSIWSYNGTTIGNVESKPRERTHIWYDPENDNIGRELKDLDHASSSPGTSIFDGLAVAGGLSPRPASRPRLSAEDKEIGRAIA</sequence>
<gene>
    <name evidence="3" type="ORF">BP5553_01908</name>
</gene>
<evidence type="ECO:0000256" key="1">
    <source>
        <dbReference type="SAM" id="MobiDB-lite"/>
    </source>
</evidence>
<feature type="region of interest" description="Disordered" evidence="1">
    <location>
        <begin position="225"/>
        <end position="269"/>
    </location>
</feature>
<evidence type="ECO:0000313" key="3">
    <source>
        <dbReference type="EMBL" id="RDL41929.1"/>
    </source>
</evidence>
<keyword evidence="2" id="KW-0472">Membrane</keyword>
<keyword evidence="2" id="KW-0812">Transmembrane</keyword>
<proteinExistence type="predicted"/>
<feature type="region of interest" description="Disordered" evidence="1">
    <location>
        <begin position="151"/>
        <end position="175"/>
    </location>
</feature>
<feature type="compositionally biased region" description="Low complexity" evidence="1">
    <location>
        <begin position="72"/>
        <end position="89"/>
    </location>
</feature>
<feature type="region of interest" description="Disordered" evidence="1">
    <location>
        <begin position="320"/>
        <end position="347"/>
    </location>
</feature>
<evidence type="ECO:0000256" key="2">
    <source>
        <dbReference type="SAM" id="Phobius"/>
    </source>
</evidence>
<dbReference type="STRING" id="2656787.A0A370U2B7"/>
<dbReference type="RefSeq" id="XP_031874585.1">
    <property type="nucleotide sequence ID" value="XM_032010531.1"/>
</dbReference>
<evidence type="ECO:0000313" key="4">
    <source>
        <dbReference type="Proteomes" id="UP000254866"/>
    </source>
</evidence>
<dbReference type="GeneID" id="43594757"/>
<feature type="compositionally biased region" description="Basic and acidic residues" evidence="1">
    <location>
        <begin position="335"/>
        <end position="347"/>
    </location>
</feature>
<dbReference type="EMBL" id="NPIC01000001">
    <property type="protein sequence ID" value="RDL41929.1"/>
    <property type="molecule type" value="Genomic_DNA"/>
</dbReference>
<feature type="compositionally biased region" description="Polar residues" evidence="1">
    <location>
        <begin position="260"/>
        <end position="269"/>
    </location>
</feature>
<keyword evidence="4" id="KW-1185">Reference proteome</keyword>
<reference evidence="3 4" key="1">
    <citation type="journal article" date="2018" name="IMA Fungus">
        <title>IMA Genome-F 9: Draft genome sequence of Annulohypoxylon stygium, Aspergillus mulundensis, Berkeleyomyces basicola (syn. Thielaviopsis basicola), Ceratocystis smalleyi, two Cercospora beticola strains, Coleophoma cylindrospora, Fusarium fracticaudum, Phialophora cf. hyalina, and Morchella septimelata.</title>
        <authorList>
            <person name="Wingfield B.D."/>
            <person name="Bills G.F."/>
            <person name="Dong Y."/>
            <person name="Huang W."/>
            <person name="Nel W.J."/>
            <person name="Swalarsk-Parry B.S."/>
            <person name="Vaghefi N."/>
            <person name="Wilken P.M."/>
            <person name="An Z."/>
            <person name="de Beer Z.W."/>
            <person name="De Vos L."/>
            <person name="Chen L."/>
            <person name="Duong T.A."/>
            <person name="Gao Y."/>
            <person name="Hammerbacher A."/>
            <person name="Kikkert J.R."/>
            <person name="Li Y."/>
            <person name="Li H."/>
            <person name="Li K."/>
            <person name="Li Q."/>
            <person name="Liu X."/>
            <person name="Ma X."/>
            <person name="Naidoo K."/>
            <person name="Pethybridge S.J."/>
            <person name="Sun J."/>
            <person name="Steenkamp E.T."/>
            <person name="van der Nest M.A."/>
            <person name="van Wyk S."/>
            <person name="Wingfield M.J."/>
            <person name="Xiong C."/>
            <person name="Yue Q."/>
            <person name="Zhang X."/>
        </authorList>
    </citation>
    <scope>NUCLEOTIDE SEQUENCE [LARGE SCALE GENOMIC DNA]</scope>
    <source>
        <strain evidence="3 4">BP 5553</strain>
    </source>
</reference>
<dbReference type="Proteomes" id="UP000254866">
    <property type="component" value="Unassembled WGS sequence"/>
</dbReference>
<accession>A0A370U2B7</accession>